<dbReference type="GO" id="GO:0062054">
    <property type="term" value="F:fluoride channel activity"/>
    <property type="evidence" value="ECO:0007669"/>
    <property type="project" value="UniProtKB-UniRule"/>
</dbReference>
<evidence type="ECO:0000256" key="9">
    <source>
        <dbReference type="ARBA" id="ARBA00023303"/>
    </source>
</evidence>
<evidence type="ECO:0000256" key="7">
    <source>
        <dbReference type="ARBA" id="ARBA00023065"/>
    </source>
</evidence>
<keyword evidence="12" id="KW-0479">Metal-binding</keyword>
<evidence type="ECO:0000256" key="10">
    <source>
        <dbReference type="ARBA" id="ARBA00035120"/>
    </source>
</evidence>
<keyword evidence="4 12" id="KW-0812">Transmembrane</keyword>
<dbReference type="HAMAP" id="MF_00454">
    <property type="entry name" value="FluC"/>
    <property type="match status" value="1"/>
</dbReference>
<comment type="subcellular location">
    <subcellularLocation>
        <location evidence="1 12">Cell membrane</location>
        <topology evidence="1 12">Multi-pass membrane protein</topology>
    </subcellularLocation>
</comment>
<evidence type="ECO:0000256" key="8">
    <source>
        <dbReference type="ARBA" id="ARBA00023136"/>
    </source>
</evidence>
<dbReference type="Proteomes" id="UP000316801">
    <property type="component" value="Unassembled WGS sequence"/>
</dbReference>
<reference evidence="13 14" key="1">
    <citation type="submission" date="2019-07" db="EMBL/GenBank/DDBJ databases">
        <title>Ln-dependent methylotrophs.</title>
        <authorList>
            <person name="Tani A."/>
        </authorList>
    </citation>
    <scope>NUCLEOTIDE SEQUENCE [LARGE SCALE GENOMIC DNA]</scope>
    <source>
        <strain evidence="13 14">SM12</strain>
    </source>
</reference>
<dbReference type="EMBL" id="VJMG01000090">
    <property type="protein sequence ID" value="TRL31720.1"/>
    <property type="molecule type" value="Genomic_DNA"/>
</dbReference>
<comment type="similarity">
    <text evidence="10 12">Belongs to the fluoride channel Fluc/FEX (TC 1.A.43) family.</text>
</comment>
<keyword evidence="3" id="KW-0997">Cell inner membrane</keyword>
<dbReference type="GO" id="GO:0005886">
    <property type="term" value="C:plasma membrane"/>
    <property type="evidence" value="ECO:0007669"/>
    <property type="project" value="UniProtKB-SubCell"/>
</dbReference>
<sequence>MIHILLVAFGGAVGSVCRYLTGVIMTRLLGMAFPWGTLTVNIAGSFAIGFLTELVARKLNASMEMRLLIVVGFLGGYTTFSSFSLDTIALYERGAIVAAFGYILVSVIISLAATFGGLAVGRAVL</sequence>
<feature type="transmembrane region" description="Helical" evidence="12">
    <location>
        <begin position="97"/>
        <end position="120"/>
    </location>
</feature>
<dbReference type="PANTHER" id="PTHR28259">
    <property type="entry name" value="FLUORIDE EXPORT PROTEIN 1-RELATED"/>
    <property type="match status" value="1"/>
</dbReference>
<dbReference type="NCBIfam" id="TIGR00494">
    <property type="entry name" value="crcB"/>
    <property type="match status" value="1"/>
</dbReference>
<evidence type="ECO:0000256" key="6">
    <source>
        <dbReference type="ARBA" id="ARBA00023053"/>
    </source>
</evidence>
<comment type="catalytic activity">
    <reaction evidence="11">
        <text>fluoride(in) = fluoride(out)</text>
        <dbReference type="Rhea" id="RHEA:76159"/>
        <dbReference type="ChEBI" id="CHEBI:17051"/>
    </reaction>
    <physiologicalReaction direction="left-to-right" evidence="11">
        <dbReference type="Rhea" id="RHEA:76160"/>
    </physiologicalReaction>
</comment>
<feature type="binding site" evidence="12">
    <location>
        <position position="78"/>
    </location>
    <ligand>
        <name>Na(+)</name>
        <dbReference type="ChEBI" id="CHEBI:29101"/>
        <note>structural</note>
    </ligand>
</feature>
<protein>
    <recommendedName>
        <fullName evidence="12">Fluoride-specific ion channel FluC</fullName>
    </recommendedName>
</protein>
<dbReference type="GO" id="GO:0140114">
    <property type="term" value="P:cellular detoxification of fluoride"/>
    <property type="evidence" value="ECO:0007669"/>
    <property type="project" value="UniProtKB-UniRule"/>
</dbReference>
<feature type="binding site" evidence="12">
    <location>
        <position position="75"/>
    </location>
    <ligand>
        <name>Na(+)</name>
        <dbReference type="ChEBI" id="CHEBI:29101"/>
        <note>structural</note>
    </ligand>
</feature>
<keyword evidence="9 12" id="KW-0407">Ion channel</keyword>
<keyword evidence="7 12" id="KW-0406">Ion transport</keyword>
<comment type="caution">
    <text evidence="13">The sequence shown here is derived from an EMBL/GenBank/DDBJ whole genome shotgun (WGS) entry which is preliminary data.</text>
</comment>
<evidence type="ECO:0000313" key="14">
    <source>
        <dbReference type="Proteomes" id="UP000316801"/>
    </source>
</evidence>
<evidence type="ECO:0000256" key="4">
    <source>
        <dbReference type="ARBA" id="ARBA00022692"/>
    </source>
</evidence>
<keyword evidence="6 12" id="KW-0915">Sodium</keyword>
<accession>A0A549SQ32</accession>
<evidence type="ECO:0000256" key="5">
    <source>
        <dbReference type="ARBA" id="ARBA00022989"/>
    </source>
</evidence>
<evidence type="ECO:0000256" key="2">
    <source>
        <dbReference type="ARBA" id="ARBA00022475"/>
    </source>
</evidence>
<dbReference type="InterPro" id="IPR003691">
    <property type="entry name" value="FluC"/>
</dbReference>
<dbReference type="RefSeq" id="WP_143127813.1">
    <property type="nucleotide sequence ID" value="NZ_VJMG01000090.1"/>
</dbReference>
<gene>
    <name evidence="12 13" type="primary">crcB</name>
    <name evidence="12" type="synonym">fluC</name>
    <name evidence="13" type="ORF">FNA46_24240</name>
</gene>
<dbReference type="GO" id="GO:0046872">
    <property type="term" value="F:metal ion binding"/>
    <property type="evidence" value="ECO:0007669"/>
    <property type="project" value="UniProtKB-KW"/>
</dbReference>
<dbReference type="PANTHER" id="PTHR28259:SF1">
    <property type="entry name" value="FLUORIDE EXPORT PROTEIN 1-RELATED"/>
    <property type="match status" value="1"/>
</dbReference>
<feature type="transmembrane region" description="Helical" evidence="12">
    <location>
        <begin position="68"/>
        <end position="91"/>
    </location>
</feature>
<evidence type="ECO:0000256" key="1">
    <source>
        <dbReference type="ARBA" id="ARBA00004651"/>
    </source>
</evidence>
<keyword evidence="5 12" id="KW-1133">Transmembrane helix</keyword>
<comment type="activity regulation">
    <text evidence="12">Na(+) is not transported, but it plays an essential structural role and its presence is essential for fluoride channel function.</text>
</comment>
<dbReference type="Pfam" id="PF02537">
    <property type="entry name" value="CRCB"/>
    <property type="match status" value="1"/>
</dbReference>
<evidence type="ECO:0000256" key="3">
    <source>
        <dbReference type="ARBA" id="ARBA00022519"/>
    </source>
</evidence>
<evidence type="ECO:0000256" key="11">
    <source>
        <dbReference type="ARBA" id="ARBA00035585"/>
    </source>
</evidence>
<feature type="transmembrane region" description="Helical" evidence="12">
    <location>
        <begin position="38"/>
        <end position="56"/>
    </location>
</feature>
<evidence type="ECO:0000313" key="13">
    <source>
        <dbReference type="EMBL" id="TRL31720.1"/>
    </source>
</evidence>
<keyword evidence="14" id="KW-1185">Reference proteome</keyword>
<comment type="function">
    <text evidence="12">Fluoride-specific ion channel. Important for reducing fluoride concentration in the cell, thus reducing its toxicity.</text>
</comment>
<keyword evidence="2 12" id="KW-1003">Cell membrane</keyword>
<evidence type="ECO:0000256" key="12">
    <source>
        <dbReference type="HAMAP-Rule" id="MF_00454"/>
    </source>
</evidence>
<keyword evidence="12" id="KW-0813">Transport</keyword>
<name>A0A549SQ32_9HYPH</name>
<dbReference type="NCBIfam" id="NF010791">
    <property type="entry name" value="PRK14195.1"/>
    <property type="match status" value="1"/>
</dbReference>
<dbReference type="AlphaFoldDB" id="A0A549SQ32"/>
<organism evidence="13 14">
    <name type="scientific">Rhizobium straminoryzae</name>
    <dbReference type="NCBI Taxonomy" id="1387186"/>
    <lineage>
        <taxon>Bacteria</taxon>
        <taxon>Pseudomonadati</taxon>
        <taxon>Pseudomonadota</taxon>
        <taxon>Alphaproteobacteria</taxon>
        <taxon>Hyphomicrobiales</taxon>
        <taxon>Rhizobiaceae</taxon>
        <taxon>Rhizobium/Agrobacterium group</taxon>
        <taxon>Rhizobium</taxon>
    </lineage>
</organism>
<keyword evidence="8 12" id="KW-0472">Membrane</keyword>
<proteinExistence type="inferred from homology"/>